<dbReference type="EMBL" id="BNCO01000005">
    <property type="protein sequence ID" value="GIL47835.1"/>
    <property type="molecule type" value="Genomic_DNA"/>
</dbReference>
<feature type="region of interest" description="Disordered" evidence="1">
    <location>
        <begin position="790"/>
        <end position="812"/>
    </location>
</feature>
<comment type="caution">
    <text evidence="2">The sequence shown here is derived from an EMBL/GenBank/DDBJ whole genome shotgun (WGS) entry which is preliminary data.</text>
</comment>
<feature type="region of interest" description="Disordered" evidence="1">
    <location>
        <begin position="605"/>
        <end position="627"/>
    </location>
</feature>
<feature type="compositionally biased region" description="Basic and acidic residues" evidence="1">
    <location>
        <begin position="460"/>
        <end position="477"/>
    </location>
</feature>
<feature type="region of interest" description="Disordered" evidence="1">
    <location>
        <begin position="520"/>
        <end position="564"/>
    </location>
</feature>
<feature type="compositionally biased region" description="Low complexity" evidence="1">
    <location>
        <begin position="605"/>
        <end position="618"/>
    </location>
</feature>
<evidence type="ECO:0000313" key="2">
    <source>
        <dbReference type="EMBL" id="GIL47835.1"/>
    </source>
</evidence>
<dbReference type="Proteomes" id="UP000747399">
    <property type="component" value="Unassembled WGS sequence"/>
</dbReference>
<feature type="compositionally biased region" description="Low complexity" evidence="1">
    <location>
        <begin position="1155"/>
        <end position="1165"/>
    </location>
</feature>
<feature type="region of interest" description="Disordered" evidence="1">
    <location>
        <begin position="743"/>
        <end position="771"/>
    </location>
</feature>
<keyword evidence="3" id="KW-1185">Reference proteome</keyword>
<feature type="region of interest" description="Disordered" evidence="1">
    <location>
        <begin position="1130"/>
        <end position="1165"/>
    </location>
</feature>
<accession>A0A8J4AU94</accession>
<evidence type="ECO:0000256" key="1">
    <source>
        <dbReference type="SAM" id="MobiDB-lite"/>
    </source>
</evidence>
<protein>
    <submittedName>
        <fullName evidence="2">Uncharacterized protein</fullName>
    </submittedName>
</protein>
<sequence length="1315" mass="139652">MGGVDGVESYIRDVQCRAGQPLGPPEDFLDVSNGSSHWWRWSGVSNSMASNLHHRRDALATLLGIPQPIIENNMKQQTYSRACQAAWRSCRTRAFREGQLQQHMQQFVNWHCCRRGARSGAPSTRAPSCGQATGAAPCSMVPVAASDSQRACGSASHTDSGTMASGSTPPQHQIVSSAMLSNPAFVSRKYPNREDPGTKVVSCPGVKPDKKPDQKLRAAATAQTNHMWSCLKSSASSLATCNMKKQKWDEGMAATCEGAAASVAAAAGSSGRRRWQPHFDAMEKEYQDHIMCYLDNINIGAVANTLFMASPSFRANAGSNCGPARDPGDTLLGSDLQDPELTGHVSRAMLLLYVFMTAAAYYDGDNESAKDLANSQRHNAILLTSALMSCHGMPPWPYPELLELATLLSNLKALELSGNLPSKPFPESCTSLAMACRLTRAAQQLVETVMAPEVTSSTERALRAEKQRKEATRRGQEEQNGWGPAAARTEDGQSDMGNSAESQALPVQAQKLLAQMEGGGEENAVMKRERQEGQDGEGLRRENSCQQEEEEAGAKAEAGSVPAPERLAEETAGISGRQVTLNTVATSTRTSDIRAAHAKINAGVSTVTSNSSEACSSSNGGGGGNGDSTVHSVLGTDSTARNTTVAADPLEPLLNSNHRALSCLQEELHKMRVLIRHRVYYEALTRHLSLISSMPCRDWRAAGPAAFAEEYQRLATKDRQESLKQLARSRRIKRELEGKRILLRNHRQQGLESPRERPPSQKQRLWQRDEGRQVTTALVQAESAGEYAVSSGAAPAASGDAADQLPTGPNESRRLDVSLVLDETLDLLRCEVTSMLCNVVPWNSPATTNEHGAAGGTGGVLGPLESMFLVRPFDDGSLRWRPPANPGAMRCDLARMLLAACLDGQRALFRAVGDAALQLALGATAAANTLLEPGILRIGAGSGELEYSLEREIAGGTPVAVTLLGQPQQQPPSNSAGSGSGAVAEPSISSLIQLVPVGENVILRARQAAGRKISWWPLPAASTATAEHIHSSRVKVLRGHLETALAKDSVAVLECWGGRSTLAEAAQAIAQVHWAALRQRREQVLVFPLLVEQQQKDMALQAAARMRSAYTYMATANKAVVSTAAATDSAARLRNEDSGNKSGGSTDTAVREPVEASTEAATTSASAKAANNGDCYVAGGGDFADRASLPSCSDNSGGAAGDCAAAAVAANGCPRLSYPTTQTSISLNWPIVRHLHFNKELCRMLGLLPGQERILAKGILHLGLGLRNDDGNDGGGAVGGDAVHRSVLPGGPLLFTTNTRLTLVVLSLGVSGSTS</sequence>
<reference evidence="2" key="1">
    <citation type="journal article" date="2021" name="Proc. Natl. Acad. Sci. U.S.A.">
        <title>Three genomes in the algal genus Volvox reveal the fate of a haploid sex-determining region after a transition to homothallism.</title>
        <authorList>
            <person name="Yamamoto K."/>
            <person name="Hamaji T."/>
            <person name="Kawai-Toyooka H."/>
            <person name="Matsuzaki R."/>
            <person name="Takahashi F."/>
            <person name="Nishimura Y."/>
            <person name="Kawachi M."/>
            <person name="Noguchi H."/>
            <person name="Minakuchi Y."/>
            <person name="Umen J.G."/>
            <person name="Toyoda A."/>
            <person name="Nozaki H."/>
        </authorList>
    </citation>
    <scope>NUCLEOTIDE SEQUENCE</scope>
    <source>
        <strain evidence="2">NIES-3780</strain>
    </source>
</reference>
<evidence type="ECO:0000313" key="3">
    <source>
        <dbReference type="Proteomes" id="UP000747399"/>
    </source>
</evidence>
<feature type="region of interest" description="Disordered" evidence="1">
    <location>
        <begin position="188"/>
        <end position="212"/>
    </location>
</feature>
<name>A0A8J4AU94_9CHLO</name>
<organism evidence="2 3">
    <name type="scientific">Volvox africanus</name>
    <dbReference type="NCBI Taxonomy" id="51714"/>
    <lineage>
        <taxon>Eukaryota</taxon>
        <taxon>Viridiplantae</taxon>
        <taxon>Chlorophyta</taxon>
        <taxon>core chlorophytes</taxon>
        <taxon>Chlorophyceae</taxon>
        <taxon>CS clade</taxon>
        <taxon>Chlamydomonadales</taxon>
        <taxon>Volvocaceae</taxon>
        <taxon>Volvox</taxon>
    </lineage>
</organism>
<feature type="region of interest" description="Disordered" evidence="1">
    <location>
        <begin position="151"/>
        <end position="171"/>
    </location>
</feature>
<gene>
    <name evidence="2" type="ORF">Vafri_4483</name>
</gene>
<proteinExistence type="predicted"/>
<feature type="compositionally biased region" description="Basic and acidic residues" evidence="1">
    <location>
        <begin position="524"/>
        <end position="543"/>
    </location>
</feature>
<feature type="region of interest" description="Disordered" evidence="1">
    <location>
        <begin position="452"/>
        <end position="501"/>
    </location>
</feature>
<feature type="compositionally biased region" description="Low complexity" evidence="1">
    <location>
        <begin position="790"/>
        <end position="803"/>
    </location>
</feature>